<dbReference type="PROSITE" id="PS50950">
    <property type="entry name" value="ZF_THAP"/>
    <property type="match status" value="1"/>
</dbReference>
<accession>A0A4W3GCV7</accession>
<keyword evidence="4 5" id="KW-0238">DNA-binding</keyword>
<dbReference type="InterPro" id="IPR052224">
    <property type="entry name" value="THAP_domain_protein"/>
</dbReference>
<evidence type="ECO:0000256" key="3">
    <source>
        <dbReference type="ARBA" id="ARBA00022833"/>
    </source>
</evidence>
<reference evidence="8" key="4">
    <citation type="submission" date="2025-08" db="UniProtKB">
        <authorList>
            <consortium name="Ensembl"/>
        </authorList>
    </citation>
    <scope>IDENTIFICATION</scope>
</reference>
<dbReference type="GO" id="GO:0008270">
    <property type="term" value="F:zinc ion binding"/>
    <property type="evidence" value="ECO:0007669"/>
    <property type="project" value="UniProtKB-KW"/>
</dbReference>
<dbReference type="InParanoid" id="A0A4W3GCV7"/>
<evidence type="ECO:0000313" key="9">
    <source>
        <dbReference type="Proteomes" id="UP000314986"/>
    </source>
</evidence>
<dbReference type="PANTHER" id="PTHR46927">
    <property type="entry name" value="AGAP005574-PA"/>
    <property type="match status" value="1"/>
</dbReference>
<evidence type="ECO:0000256" key="1">
    <source>
        <dbReference type="ARBA" id="ARBA00022723"/>
    </source>
</evidence>
<keyword evidence="2 5" id="KW-0863">Zinc-finger</keyword>
<dbReference type="SUPFAM" id="SSF57716">
    <property type="entry name" value="Glucocorticoid receptor-like (DNA-binding domain)"/>
    <property type="match status" value="1"/>
</dbReference>
<dbReference type="Pfam" id="PF05485">
    <property type="entry name" value="THAP"/>
    <property type="match status" value="1"/>
</dbReference>
<protein>
    <submittedName>
        <fullName evidence="8">THAP domain-containing protein 5-like</fullName>
    </submittedName>
</protein>
<evidence type="ECO:0000313" key="8">
    <source>
        <dbReference type="Ensembl" id="ENSCMIP00000000617.1"/>
    </source>
</evidence>
<dbReference type="AlphaFoldDB" id="A0A4W3GCV7"/>
<dbReference type="GO" id="GO:0003677">
    <property type="term" value="F:DNA binding"/>
    <property type="evidence" value="ECO:0007669"/>
    <property type="project" value="UniProtKB-UniRule"/>
</dbReference>
<reference evidence="9" key="1">
    <citation type="journal article" date="2006" name="Science">
        <title>Ancient noncoding elements conserved in the human genome.</title>
        <authorList>
            <person name="Venkatesh B."/>
            <person name="Kirkness E.F."/>
            <person name="Loh Y.H."/>
            <person name="Halpern A.L."/>
            <person name="Lee A.P."/>
            <person name="Johnson J."/>
            <person name="Dandona N."/>
            <person name="Viswanathan L.D."/>
            <person name="Tay A."/>
            <person name="Venter J.C."/>
            <person name="Strausberg R.L."/>
            <person name="Brenner S."/>
        </authorList>
    </citation>
    <scope>NUCLEOTIDE SEQUENCE [LARGE SCALE GENOMIC DNA]</scope>
</reference>
<dbReference type="PANTHER" id="PTHR46927:SF3">
    <property type="entry name" value="THAP-TYPE DOMAIN-CONTAINING PROTEIN"/>
    <property type="match status" value="1"/>
</dbReference>
<keyword evidence="1" id="KW-0479">Metal-binding</keyword>
<keyword evidence="3" id="KW-0862">Zinc</keyword>
<name>A0A4W3GCV7_CALMI</name>
<evidence type="ECO:0000256" key="2">
    <source>
        <dbReference type="ARBA" id="ARBA00022771"/>
    </source>
</evidence>
<dbReference type="Proteomes" id="UP000314986">
    <property type="component" value="Unassembled WGS sequence"/>
</dbReference>
<reference evidence="8" key="5">
    <citation type="submission" date="2025-09" db="UniProtKB">
        <authorList>
            <consortium name="Ensembl"/>
        </authorList>
    </citation>
    <scope>IDENTIFICATION</scope>
</reference>
<dbReference type="GeneTree" id="ENSGT00940000181859"/>
<keyword evidence="6" id="KW-0175">Coiled coil</keyword>
<feature type="domain" description="THAP-type" evidence="7">
    <location>
        <begin position="1"/>
        <end position="42"/>
    </location>
</feature>
<evidence type="ECO:0000259" key="7">
    <source>
        <dbReference type="PROSITE" id="PS50950"/>
    </source>
</evidence>
<keyword evidence="9" id="KW-1185">Reference proteome</keyword>
<evidence type="ECO:0000256" key="6">
    <source>
        <dbReference type="SAM" id="Coils"/>
    </source>
</evidence>
<evidence type="ECO:0000256" key="5">
    <source>
        <dbReference type="PROSITE-ProRule" id="PRU00309"/>
    </source>
</evidence>
<reference evidence="9" key="2">
    <citation type="journal article" date="2007" name="PLoS Biol.">
        <title>Survey sequencing and comparative analysis of the elephant shark (Callorhinchus milii) genome.</title>
        <authorList>
            <person name="Venkatesh B."/>
            <person name="Kirkness E.F."/>
            <person name="Loh Y.H."/>
            <person name="Halpern A.L."/>
            <person name="Lee A.P."/>
            <person name="Johnson J."/>
            <person name="Dandona N."/>
            <person name="Viswanathan L.D."/>
            <person name="Tay A."/>
            <person name="Venter J.C."/>
            <person name="Strausberg R.L."/>
            <person name="Brenner S."/>
        </authorList>
    </citation>
    <scope>NUCLEOTIDE SEQUENCE [LARGE SCALE GENOMIC DNA]</scope>
</reference>
<feature type="coiled-coil region" evidence="6">
    <location>
        <begin position="371"/>
        <end position="405"/>
    </location>
</feature>
<dbReference type="InterPro" id="IPR006612">
    <property type="entry name" value="THAP_Znf"/>
</dbReference>
<proteinExistence type="predicted"/>
<dbReference type="Ensembl" id="ENSCMIT00000000665.1">
    <property type="protein sequence ID" value="ENSCMIP00000000617.1"/>
    <property type="gene ID" value="ENSCMIG00000000444.1"/>
</dbReference>
<dbReference type="OMA" id="KYCRAPR"/>
<sequence>MKRKDWAPTPYQYLCSDHFTPESFERRWGIRYLKPDAVPTIFSFPDQPTKTKAAARTDGLKRMKKPSRKVNMSETQCGDERIETAALSTTTIPILSTVMSVSGDELAVQVIETESTVSTPMTELDTVTISSPDACDETLSEAMETSIESLPNASAVPFEPFHIDSSISSDSVLTEPPLSPFDNEPSVETIKLSPPLSASVEALQLSTQEEPEETTAITLTPVETIVPAETVQVYESLPSFQSLTSTPVTSLFEATTAVPCFHTLPSPVLPFHAPQLFVETPTIVAGVESVLTLPSAITTPIMSTLSIECSVSSAPPIAAVETVVTTQPDELPDTTEVQGEHSYHKNDLTTEQLGEIMLSLQKKVKILHQRERRNSARLKVMENLVEQLKKENILSEEKLKLLEMTSLQTKSQGADRRRTVTIICHEDDDTIIYALPESGDEESSVVIEEGHIKLENFD</sequence>
<organism evidence="8 9">
    <name type="scientific">Callorhinchus milii</name>
    <name type="common">Ghost shark</name>
    <dbReference type="NCBI Taxonomy" id="7868"/>
    <lineage>
        <taxon>Eukaryota</taxon>
        <taxon>Metazoa</taxon>
        <taxon>Chordata</taxon>
        <taxon>Craniata</taxon>
        <taxon>Vertebrata</taxon>
        <taxon>Chondrichthyes</taxon>
        <taxon>Holocephali</taxon>
        <taxon>Chimaeriformes</taxon>
        <taxon>Callorhinchidae</taxon>
        <taxon>Callorhinchus</taxon>
    </lineage>
</organism>
<evidence type="ECO:0000256" key="4">
    <source>
        <dbReference type="ARBA" id="ARBA00023125"/>
    </source>
</evidence>
<reference evidence="9" key="3">
    <citation type="journal article" date="2014" name="Nature">
        <title>Elephant shark genome provides unique insights into gnathostome evolution.</title>
        <authorList>
            <consortium name="International Elephant Shark Genome Sequencing Consortium"/>
            <person name="Venkatesh B."/>
            <person name="Lee A.P."/>
            <person name="Ravi V."/>
            <person name="Maurya A.K."/>
            <person name="Lian M.M."/>
            <person name="Swann J.B."/>
            <person name="Ohta Y."/>
            <person name="Flajnik M.F."/>
            <person name="Sutoh Y."/>
            <person name="Kasahara M."/>
            <person name="Hoon S."/>
            <person name="Gangu V."/>
            <person name="Roy S.W."/>
            <person name="Irimia M."/>
            <person name="Korzh V."/>
            <person name="Kondrychyn I."/>
            <person name="Lim Z.W."/>
            <person name="Tay B.H."/>
            <person name="Tohari S."/>
            <person name="Kong K.W."/>
            <person name="Ho S."/>
            <person name="Lorente-Galdos B."/>
            <person name="Quilez J."/>
            <person name="Marques-Bonet T."/>
            <person name="Raney B.J."/>
            <person name="Ingham P.W."/>
            <person name="Tay A."/>
            <person name="Hillier L.W."/>
            <person name="Minx P."/>
            <person name="Boehm T."/>
            <person name="Wilson R.K."/>
            <person name="Brenner S."/>
            <person name="Warren W.C."/>
        </authorList>
    </citation>
    <scope>NUCLEOTIDE SEQUENCE [LARGE SCALE GENOMIC DNA]</scope>
</reference>
<dbReference type="SMART" id="SM00980">
    <property type="entry name" value="THAP"/>
    <property type="match status" value="1"/>
</dbReference>